<keyword evidence="3" id="KW-1185">Reference proteome</keyword>
<gene>
    <name evidence="2" type="ORF">OXX778_LOCUS4358</name>
</gene>
<evidence type="ECO:0000313" key="3">
    <source>
        <dbReference type="Proteomes" id="UP000663879"/>
    </source>
</evidence>
<reference evidence="2" key="1">
    <citation type="submission" date="2021-02" db="EMBL/GenBank/DDBJ databases">
        <authorList>
            <person name="Nowell W R."/>
        </authorList>
    </citation>
    <scope>NUCLEOTIDE SEQUENCE</scope>
    <source>
        <strain evidence="2">Ploen Becks lab</strain>
    </source>
</reference>
<dbReference type="OrthoDB" id="77522at2759"/>
<name>A0A813Q127_9BILA</name>
<proteinExistence type="predicted"/>
<comment type="caution">
    <text evidence="2">The sequence shown here is derived from an EMBL/GenBank/DDBJ whole genome shotgun (WGS) entry which is preliminary data.</text>
</comment>
<dbReference type="PROSITE" id="PS51269">
    <property type="entry name" value="COMM"/>
    <property type="match status" value="1"/>
</dbReference>
<organism evidence="2 3">
    <name type="scientific">Brachionus calyciflorus</name>
    <dbReference type="NCBI Taxonomy" id="104777"/>
    <lineage>
        <taxon>Eukaryota</taxon>
        <taxon>Metazoa</taxon>
        <taxon>Spiralia</taxon>
        <taxon>Gnathifera</taxon>
        <taxon>Rotifera</taxon>
        <taxon>Eurotatoria</taxon>
        <taxon>Monogononta</taxon>
        <taxon>Pseudotrocha</taxon>
        <taxon>Ploima</taxon>
        <taxon>Brachionidae</taxon>
        <taxon>Brachionus</taxon>
    </lineage>
</organism>
<dbReference type="Pfam" id="PF07258">
    <property type="entry name" value="COMM_domain"/>
    <property type="match status" value="1"/>
</dbReference>
<evidence type="ECO:0000313" key="2">
    <source>
        <dbReference type="EMBL" id="CAF0759596.1"/>
    </source>
</evidence>
<accession>A0A813Q127</accession>
<dbReference type="PANTHER" id="PTHR12333">
    <property type="entry name" value="COMM DOMAIN CONTAINING PROTEIN 10"/>
    <property type="match status" value="1"/>
</dbReference>
<sequence>MNSEFIVETEQIKRAVDIINRIDTERFPLLLQRIALKIHSQTEASFKQDEIEKLEKSLDLSNEEIVLVIEILEFIFLQSAYELVKPGVLFTQLTKIRLNEDKANSIGETWKEQGKEIIERIRQSKAIFSRRLKNIKWRLNIQLASDLKSKQKIPNALFEFNISGSSTQPNDQSVQVEFNRDQLYDFFLKLETIQKQIDSLSK</sequence>
<dbReference type="PANTHER" id="PTHR12333:SF0">
    <property type="entry name" value="COMM DOMAIN-CONTAINING PROTEIN 10"/>
    <property type="match status" value="1"/>
</dbReference>
<feature type="domain" description="COMM" evidence="1">
    <location>
        <begin position="131"/>
        <end position="201"/>
    </location>
</feature>
<dbReference type="AlphaFoldDB" id="A0A813Q127"/>
<dbReference type="Proteomes" id="UP000663879">
    <property type="component" value="Unassembled WGS sequence"/>
</dbReference>
<evidence type="ECO:0000259" key="1">
    <source>
        <dbReference type="PROSITE" id="PS51269"/>
    </source>
</evidence>
<dbReference type="InterPro" id="IPR017920">
    <property type="entry name" value="COMM"/>
</dbReference>
<dbReference type="Pfam" id="PF21672">
    <property type="entry name" value="COMM_HN"/>
    <property type="match status" value="1"/>
</dbReference>
<dbReference type="EMBL" id="CAJNOC010000422">
    <property type="protein sequence ID" value="CAF0759596.1"/>
    <property type="molecule type" value="Genomic_DNA"/>
</dbReference>
<protein>
    <recommendedName>
        <fullName evidence="1">COMM domain-containing protein</fullName>
    </recommendedName>
</protein>
<dbReference type="InterPro" id="IPR037361">
    <property type="entry name" value="COMMD10"/>
</dbReference>